<evidence type="ECO:0000313" key="6">
    <source>
        <dbReference type="Proteomes" id="UP000501690"/>
    </source>
</evidence>
<dbReference type="CDD" id="cd12384">
    <property type="entry name" value="RRM_RBM24_RBM38_like"/>
    <property type="match status" value="1"/>
</dbReference>
<dbReference type="SUPFAM" id="SSF54928">
    <property type="entry name" value="RNA-binding domain, RBD"/>
    <property type="match status" value="1"/>
</dbReference>
<dbReference type="Gene3D" id="3.30.70.330">
    <property type="match status" value="1"/>
</dbReference>
<feature type="compositionally biased region" description="Low complexity" evidence="3">
    <location>
        <begin position="116"/>
        <end position="129"/>
    </location>
</feature>
<dbReference type="Pfam" id="PF00076">
    <property type="entry name" value="RRM_1"/>
    <property type="match status" value="1"/>
</dbReference>
<gene>
    <name evidence="5" type="ORF">DEO72_LG11g2918</name>
</gene>
<dbReference type="GO" id="GO:0003723">
    <property type="term" value="F:RNA binding"/>
    <property type="evidence" value="ECO:0007669"/>
    <property type="project" value="UniProtKB-UniRule"/>
</dbReference>
<evidence type="ECO:0000256" key="3">
    <source>
        <dbReference type="SAM" id="MobiDB-lite"/>
    </source>
</evidence>
<evidence type="ECO:0000256" key="1">
    <source>
        <dbReference type="ARBA" id="ARBA00022884"/>
    </source>
</evidence>
<dbReference type="SMART" id="SM00360">
    <property type="entry name" value="RRM"/>
    <property type="match status" value="1"/>
</dbReference>
<dbReference type="PANTHER" id="PTHR11176:SF23">
    <property type="entry name" value="RNA-BINDING (RRM_RBD_RNP MOTIFS) FAMILY PROTEIN"/>
    <property type="match status" value="1"/>
</dbReference>
<keyword evidence="6" id="KW-1185">Reference proteome</keyword>
<accession>A0A4D6NQK0</accession>
<sequence>MSETASLHAQTRTPISSLEAMAHHHPHYRSPFGDTTFTKLFVGGLAWETPTEEMRKYFQQFGDILEAVIITDKNTGKSKGYGFVTFCDQESARRACADPNPIIDGRRANCNIASLGRTRPSPPRGRSIVQGGGGTVQSVPGSGPPPSLPPAPAVLYPPYGYAAYTPDYGYHHQATLYNPQIQQPQYYQQVYGASSSTMSTPYYYGYSLQAPRNTFSSPQANRLSPGPSYLYYPTPMEVSFSAYRPLQSPITQNFPSPTDSQSQQRISSETAATSEITHAIYIILPLIKLLWTLLSLSYAAYTPDYGYHHQATLYNPQIQQPQYYQQVYGASSSTMSTPYYYGYSLQAPRNTFSSPQANRLSPGPSYLYYPTPMEVSFSAYRPLQSPITQNFPSPTEMVRE</sequence>
<dbReference type="PANTHER" id="PTHR11176">
    <property type="entry name" value="BOULE-RELATED"/>
    <property type="match status" value="1"/>
</dbReference>
<dbReference type="FunFam" id="3.30.70.330:FF:000388">
    <property type="entry name" value="RNA-binding protein 24-B isoform X1"/>
    <property type="match status" value="1"/>
</dbReference>
<keyword evidence="1 2" id="KW-0694">RNA-binding</keyword>
<dbReference type="InterPro" id="IPR035979">
    <property type="entry name" value="RBD_domain_sf"/>
</dbReference>
<feature type="region of interest" description="Disordered" evidence="3">
    <location>
        <begin position="114"/>
        <end position="146"/>
    </location>
</feature>
<dbReference type="Proteomes" id="UP000501690">
    <property type="component" value="Linkage Group LG11"/>
</dbReference>
<organism evidence="5 6">
    <name type="scientific">Vigna unguiculata</name>
    <name type="common">Cowpea</name>
    <dbReference type="NCBI Taxonomy" id="3917"/>
    <lineage>
        <taxon>Eukaryota</taxon>
        <taxon>Viridiplantae</taxon>
        <taxon>Streptophyta</taxon>
        <taxon>Embryophyta</taxon>
        <taxon>Tracheophyta</taxon>
        <taxon>Spermatophyta</taxon>
        <taxon>Magnoliopsida</taxon>
        <taxon>eudicotyledons</taxon>
        <taxon>Gunneridae</taxon>
        <taxon>Pentapetalae</taxon>
        <taxon>rosids</taxon>
        <taxon>fabids</taxon>
        <taxon>Fabales</taxon>
        <taxon>Fabaceae</taxon>
        <taxon>Papilionoideae</taxon>
        <taxon>50 kb inversion clade</taxon>
        <taxon>NPAAA clade</taxon>
        <taxon>indigoferoid/millettioid clade</taxon>
        <taxon>Phaseoleae</taxon>
        <taxon>Vigna</taxon>
    </lineage>
</organism>
<dbReference type="AlphaFoldDB" id="A0A4D6NQK0"/>
<evidence type="ECO:0000313" key="5">
    <source>
        <dbReference type="EMBL" id="QCE15906.1"/>
    </source>
</evidence>
<dbReference type="InterPro" id="IPR012677">
    <property type="entry name" value="Nucleotide-bd_a/b_plait_sf"/>
</dbReference>
<name>A0A4D6NQK0_VIGUN</name>
<dbReference type="EMBL" id="CP039355">
    <property type="protein sequence ID" value="QCE15906.1"/>
    <property type="molecule type" value="Genomic_DNA"/>
</dbReference>
<evidence type="ECO:0000256" key="2">
    <source>
        <dbReference type="PROSITE-ProRule" id="PRU00176"/>
    </source>
</evidence>
<feature type="domain" description="RRM" evidence="4">
    <location>
        <begin position="38"/>
        <end position="115"/>
    </location>
</feature>
<evidence type="ECO:0000259" key="4">
    <source>
        <dbReference type="PROSITE" id="PS50102"/>
    </source>
</evidence>
<proteinExistence type="predicted"/>
<protein>
    <submittedName>
        <fullName evidence="5">RNA-binding protein Musashi</fullName>
    </submittedName>
</protein>
<reference evidence="5 6" key="1">
    <citation type="submission" date="2019-04" db="EMBL/GenBank/DDBJ databases">
        <title>An improved genome assembly and genetic linkage map for asparagus bean, Vigna unguiculata ssp. sesquipedialis.</title>
        <authorList>
            <person name="Xia Q."/>
            <person name="Zhang R."/>
            <person name="Dong Y."/>
        </authorList>
    </citation>
    <scope>NUCLEOTIDE SEQUENCE [LARGE SCALE GENOMIC DNA]</scope>
    <source>
        <tissue evidence="5">Leaf</tissue>
    </source>
</reference>
<dbReference type="PROSITE" id="PS50102">
    <property type="entry name" value="RRM"/>
    <property type="match status" value="1"/>
</dbReference>
<dbReference type="InterPro" id="IPR000504">
    <property type="entry name" value="RRM_dom"/>
</dbReference>